<accession>A0ABY4F070</accession>
<evidence type="ECO:0000313" key="3">
    <source>
        <dbReference type="Proteomes" id="UP000831782"/>
    </source>
</evidence>
<dbReference type="InterPro" id="IPR046208">
    <property type="entry name" value="DUF6241"/>
</dbReference>
<keyword evidence="3" id="KW-1185">Reference proteome</keyword>
<feature type="region of interest" description="Disordered" evidence="1">
    <location>
        <begin position="103"/>
        <end position="133"/>
    </location>
</feature>
<dbReference type="Proteomes" id="UP000831782">
    <property type="component" value="Chromosome"/>
</dbReference>
<proteinExistence type="predicted"/>
<dbReference type="RefSeq" id="WP_244722014.1">
    <property type="nucleotide sequence ID" value="NZ_CP095072.1"/>
</dbReference>
<evidence type="ECO:0000313" key="2">
    <source>
        <dbReference type="EMBL" id="UOQ49595.1"/>
    </source>
</evidence>
<dbReference type="EMBL" id="CP095072">
    <property type="protein sequence ID" value="UOQ49595.1"/>
    <property type="molecule type" value="Genomic_DNA"/>
</dbReference>
<gene>
    <name evidence="2" type="ORF">MUN88_05810</name>
</gene>
<organism evidence="2 3">
    <name type="scientific">Gracilibacillus caseinilyticus</name>
    <dbReference type="NCBI Taxonomy" id="2932256"/>
    <lineage>
        <taxon>Bacteria</taxon>
        <taxon>Bacillati</taxon>
        <taxon>Bacillota</taxon>
        <taxon>Bacilli</taxon>
        <taxon>Bacillales</taxon>
        <taxon>Bacillaceae</taxon>
        <taxon>Gracilibacillus</taxon>
    </lineage>
</organism>
<evidence type="ECO:0000256" key="1">
    <source>
        <dbReference type="SAM" id="MobiDB-lite"/>
    </source>
</evidence>
<reference evidence="2 3" key="1">
    <citation type="submission" date="2022-04" db="EMBL/GenBank/DDBJ databases">
        <title>Gracilibacillus sp. isolated from saltern.</title>
        <authorList>
            <person name="Won M."/>
            <person name="Lee C.-M."/>
            <person name="Woen H.-Y."/>
            <person name="Kwon S.-W."/>
        </authorList>
    </citation>
    <scope>NUCLEOTIDE SEQUENCE [LARGE SCALE GENOMIC DNA]</scope>
    <source>
        <strain evidence="2 3">SSWR10-1</strain>
    </source>
</reference>
<dbReference type="Pfam" id="PF19754">
    <property type="entry name" value="DUF6241"/>
    <property type="match status" value="1"/>
</dbReference>
<name>A0ABY4F070_9BACI</name>
<feature type="compositionally biased region" description="Low complexity" evidence="1">
    <location>
        <begin position="103"/>
        <end position="116"/>
    </location>
</feature>
<protein>
    <submittedName>
        <fullName evidence="2">DUF6241 domain-containing protein</fullName>
    </submittedName>
</protein>
<sequence>MITTFLIVRLCFSYHLFEKMQNLLLYWLYIPIITNKIDGKACAFLDIAKRLDTWQSWKGGIILVWNKIYKWTLIICLTSFAGIASFLGYDMYQSITNLNETYSPSSSSETSSATVSGNEADEATETSAESDPLVEFSEKKVAESDNKASLNPFGDPFTIEDLTDEIVLEYLNFMSHQKVHAADKWGFYQITPERITYLLKALEEKEFNHESLYREILTKWKNNDFSQAVSDHNRIWAIQNGNVGKATRLLTEEEEQKILDKYKN</sequence>